<dbReference type="OrthoDB" id="5424577at2759"/>
<organism evidence="1 2">
    <name type="scientific">Letharia columbiana</name>
    <dbReference type="NCBI Taxonomy" id="112416"/>
    <lineage>
        <taxon>Eukaryota</taxon>
        <taxon>Fungi</taxon>
        <taxon>Dikarya</taxon>
        <taxon>Ascomycota</taxon>
        <taxon>Pezizomycotina</taxon>
        <taxon>Lecanoromycetes</taxon>
        <taxon>OSLEUM clade</taxon>
        <taxon>Lecanoromycetidae</taxon>
        <taxon>Lecanorales</taxon>
        <taxon>Lecanorineae</taxon>
        <taxon>Parmeliaceae</taxon>
        <taxon>Letharia</taxon>
    </lineage>
</organism>
<dbReference type="GeneID" id="59289905"/>
<name>A0A8H6FRT1_9LECA</name>
<protein>
    <submittedName>
        <fullName evidence="1">Uncharacterized protein</fullName>
    </submittedName>
</protein>
<keyword evidence="2" id="KW-1185">Reference proteome</keyword>
<reference evidence="1 2" key="1">
    <citation type="journal article" date="2020" name="Genomics">
        <title>Complete, high-quality genomes from long-read metagenomic sequencing of two wolf lichen thalli reveals enigmatic genome architecture.</title>
        <authorList>
            <person name="McKenzie S.K."/>
            <person name="Walston R.F."/>
            <person name="Allen J.L."/>
        </authorList>
    </citation>
    <scope>NUCLEOTIDE SEQUENCE [LARGE SCALE GENOMIC DNA]</scope>
    <source>
        <strain evidence="1">WasteWater2</strain>
    </source>
</reference>
<dbReference type="RefSeq" id="XP_037162935.1">
    <property type="nucleotide sequence ID" value="XM_037310149.1"/>
</dbReference>
<comment type="caution">
    <text evidence="1">The sequence shown here is derived from an EMBL/GenBank/DDBJ whole genome shotgun (WGS) entry which is preliminary data.</text>
</comment>
<sequence>MMISKGYAINHSTITWKNSTPNIFVHLWSILERIKPSITSMDTNWLIASRTCVDYYSSTGIDGPMNARMYFKSSVEIPAVAAAKRDEEVFDYEQTGTDFVSYSDFEISTVVPKRTETLEVSGLYAKVFSKSTSSRPSTRSGSSPST</sequence>
<evidence type="ECO:0000313" key="1">
    <source>
        <dbReference type="EMBL" id="KAF6233518.1"/>
    </source>
</evidence>
<dbReference type="AlphaFoldDB" id="A0A8H6FRT1"/>
<accession>A0A8H6FRT1</accession>
<gene>
    <name evidence="1" type="ORF">HO173_008249</name>
</gene>
<dbReference type="EMBL" id="JACCJC010000036">
    <property type="protein sequence ID" value="KAF6233518.1"/>
    <property type="molecule type" value="Genomic_DNA"/>
</dbReference>
<proteinExistence type="predicted"/>
<evidence type="ECO:0000313" key="2">
    <source>
        <dbReference type="Proteomes" id="UP000578531"/>
    </source>
</evidence>
<dbReference type="Proteomes" id="UP000578531">
    <property type="component" value="Unassembled WGS sequence"/>
</dbReference>